<evidence type="ECO:0000313" key="2">
    <source>
        <dbReference type="Proteomes" id="UP000800082"/>
    </source>
</evidence>
<sequence length="330" mass="37758">MPEFFGLPRELRDMIYTSVITWSLPQPRREDTEDHRWRLILEPRSIHSGEFGCSYSTDTIPGTCANLLACNRQVNLELTQAIERAKRQGHLVAKLDCISVDESKHAFSWLSLPIVTNKPTEHGGKANVLASWADRILHTPQRMLNLSISSRSPNPGRSISTTILENMRIDVRIYGNRTAKWSSNRCPPERTSWAVCAALKRLFDGDTLMRPINATTSPGPSSNNIIIDELILNVVSPNTPKNLWLPEDYPLDVATYGVVHPRTVAKELLDMWNIIWTCEEFKGAHYHILLERIKRVKICLDGETWRVRELGMELERGQAERRRIAMRGIW</sequence>
<keyword evidence="2" id="KW-1185">Reference proteome</keyword>
<accession>A0A6A5RCS7</accession>
<gene>
    <name evidence="1" type="ORF">M421DRAFT_70608</name>
</gene>
<dbReference type="GeneID" id="54354390"/>
<dbReference type="AlphaFoldDB" id="A0A6A5RCS7"/>
<evidence type="ECO:0000313" key="1">
    <source>
        <dbReference type="EMBL" id="KAF1925189.1"/>
    </source>
</evidence>
<protein>
    <submittedName>
        <fullName evidence="1">Uncharacterized protein</fullName>
    </submittedName>
</protein>
<proteinExistence type="predicted"/>
<dbReference type="EMBL" id="ML978986">
    <property type="protein sequence ID" value="KAF1925189.1"/>
    <property type="molecule type" value="Genomic_DNA"/>
</dbReference>
<organism evidence="1 2">
    <name type="scientific">Didymella exigua CBS 183.55</name>
    <dbReference type="NCBI Taxonomy" id="1150837"/>
    <lineage>
        <taxon>Eukaryota</taxon>
        <taxon>Fungi</taxon>
        <taxon>Dikarya</taxon>
        <taxon>Ascomycota</taxon>
        <taxon>Pezizomycotina</taxon>
        <taxon>Dothideomycetes</taxon>
        <taxon>Pleosporomycetidae</taxon>
        <taxon>Pleosporales</taxon>
        <taxon>Pleosporineae</taxon>
        <taxon>Didymellaceae</taxon>
        <taxon>Didymella</taxon>
    </lineage>
</organism>
<dbReference type="Proteomes" id="UP000800082">
    <property type="component" value="Unassembled WGS sequence"/>
</dbReference>
<name>A0A6A5RCS7_9PLEO</name>
<reference evidence="1" key="1">
    <citation type="journal article" date="2020" name="Stud. Mycol.">
        <title>101 Dothideomycetes genomes: a test case for predicting lifestyles and emergence of pathogens.</title>
        <authorList>
            <person name="Haridas S."/>
            <person name="Albert R."/>
            <person name="Binder M."/>
            <person name="Bloem J."/>
            <person name="Labutti K."/>
            <person name="Salamov A."/>
            <person name="Andreopoulos B."/>
            <person name="Baker S."/>
            <person name="Barry K."/>
            <person name="Bills G."/>
            <person name="Bluhm B."/>
            <person name="Cannon C."/>
            <person name="Castanera R."/>
            <person name="Culley D."/>
            <person name="Daum C."/>
            <person name="Ezra D."/>
            <person name="Gonzalez J."/>
            <person name="Henrissat B."/>
            <person name="Kuo A."/>
            <person name="Liang C."/>
            <person name="Lipzen A."/>
            <person name="Lutzoni F."/>
            <person name="Magnuson J."/>
            <person name="Mondo S."/>
            <person name="Nolan M."/>
            <person name="Ohm R."/>
            <person name="Pangilinan J."/>
            <person name="Park H.-J."/>
            <person name="Ramirez L."/>
            <person name="Alfaro M."/>
            <person name="Sun H."/>
            <person name="Tritt A."/>
            <person name="Yoshinaga Y."/>
            <person name="Zwiers L.-H."/>
            <person name="Turgeon B."/>
            <person name="Goodwin S."/>
            <person name="Spatafora J."/>
            <person name="Crous P."/>
            <person name="Grigoriev I."/>
        </authorList>
    </citation>
    <scope>NUCLEOTIDE SEQUENCE</scope>
    <source>
        <strain evidence="1">CBS 183.55</strain>
    </source>
</reference>
<dbReference type="OrthoDB" id="2823490at2759"/>
<dbReference type="RefSeq" id="XP_033445441.1">
    <property type="nucleotide sequence ID" value="XM_033596723.1"/>
</dbReference>